<dbReference type="HOGENOM" id="CLU_2288615_0_0_11"/>
<organism evidence="1 2">
    <name type="scientific">Nocardioides simplex</name>
    <name type="common">Arthrobacter simplex</name>
    <dbReference type="NCBI Taxonomy" id="2045"/>
    <lineage>
        <taxon>Bacteria</taxon>
        <taxon>Bacillati</taxon>
        <taxon>Actinomycetota</taxon>
        <taxon>Actinomycetes</taxon>
        <taxon>Propionibacteriales</taxon>
        <taxon>Nocardioidaceae</taxon>
        <taxon>Pimelobacter</taxon>
    </lineage>
</organism>
<evidence type="ECO:0000313" key="2">
    <source>
        <dbReference type="Proteomes" id="UP000030300"/>
    </source>
</evidence>
<dbReference type="Proteomes" id="UP000030300">
    <property type="component" value="Chromosome"/>
</dbReference>
<reference evidence="1 2" key="1">
    <citation type="journal article" date="2015" name="Genome Announc.">
        <title>Complete Genome Sequence of Steroid-Transforming Nocardioides simplex VKM Ac-2033D.</title>
        <authorList>
            <person name="Shtratnikova V.Y."/>
            <person name="Schelkunov M.I."/>
            <person name="Pekov Y.A."/>
            <person name="Fokina V.V."/>
            <person name="Logacheva M.D."/>
            <person name="Sokolov S.L."/>
            <person name="Bragin E.Y."/>
            <person name="Ashapkin V.V."/>
            <person name="Donova M.V."/>
        </authorList>
    </citation>
    <scope>NUCLEOTIDE SEQUENCE [LARGE SCALE GENOMIC DNA]</scope>
    <source>
        <strain evidence="1 2">VKM Ac-2033D</strain>
    </source>
</reference>
<keyword evidence="2" id="KW-1185">Reference proteome</keyword>
<dbReference type="EMBL" id="CP009896">
    <property type="protein sequence ID" value="AIY16831.1"/>
    <property type="molecule type" value="Genomic_DNA"/>
</dbReference>
<dbReference type="RefSeq" id="WP_038677791.1">
    <property type="nucleotide sequence ID" value="NZ_BJMC01000008.1"/>
</dbReference>
<evidence type="ECO:0000313" key="1">
    <source>
        <dbReference type="EMBL" id="AIY16831.1"/>
    </source>
</evidence>
<protein>
    <submittedName>
        <fullName evidence="1">Uncharacterized protein</fullName>
    </submittedName>
</protein>
<dbReference type="AlphaFoldDB" id="A0A0A1DHH6"/>
<dbReference type="OrthoDB" id="3788211at2"/>
<dbReference type="GeneID" id="96608993"/>
<gene>
    <name evidence="1" type="ORF">KR76_08730</name>
</gene>
<dbReference type="KEGG" id="psim:KR76_08730"/>
<proteinExistence type="predicted"/>
<sequence length="101" mass="9959">MTSDSSLDPTAAARLDATLDALGAVVSDLADAVQEFRTAVAGFDGTVERADGLLARADKLLAPLAATQQVGDQLKVAGALAGQVASAAVKKGVAAAKGARP</sequence>
<name>A0A0A1DHH6_NOCSI</name>
<accession>A0A0A1DHH6</accession>